<dbReference type="InterPro" id="IPR029062">
    <property type="entry name" value="Class_I_gatase-like"/>
</dbReference>
<proteinExistence type="predicted"/>
<comment type="caution">
    <text evidence="5">The sequence shown here is derived from an EMBL/GenBank/DDBJ whole genome shotgun (WGS) entry which is preliminary data.</text>
</comment>
<name>T1AP67_9ZZZZ</name>
<dbReference type="InterPro" id="IPR055396">
    <property type="entry name" value="DUF7088"/>
</dbReference>
<dbReference type="EMBL" id="AUZZ01001933">
    <property type="protein sequence ID" value="EQD62381.1"/>
    <property type="molecule type" value="Genomic_DNA"/>
</dbReference>
<evidence type="ECO:0000313" key="4">
    <source>
        <dbReference type="EMBL" id="EQD53189.1"/>
    </source>
</evidence>
<accession>T1AP67</accession>
<feature type="domain" description="DUF7088" evidence="3">
    <location>
        <begin position="59"/>
        <end position="119"/>
    </location>
</feature>
<evidence type="ECO:0000256" key="1">
    <source>
        <dbReference type="SAM" id="Phobius"/>
    </source>
</evidence>
<reference evidence="5" key="1">
    <citation type="submission" date="2013-08" db="EMBL/GenBank/DDBJ databases">
        <authorList>
            <person name="Mendez C."/>
            <person name="Richter M."/>
            <person name="Ferrer M."/>
            <person name="Sanchez J."/>
        </authorList>
    </citation>
    <scope>NUCLEOTIDE SEQUENCE</scope>
</reference>
<gene>
    <name evidence="4" type="ORF">B1B_10386</name>
    <name evidence="5" type="ORF">B2A_02849</name>
</gene>
<evidence type="ECO:0000259" key="3">
    <source>
        <dbReference type="Pfam" id="PF23357"/>
    </source>
</evidence>
<reference evidence="5" key="2">
    <citation type="journal article" date="2014" name="ISME J.">
        <title>Microbial stratification in low pH oxic and suboxic macroscopic growths along an acid mine drainage.</title>
        <authorList>
            <person name="Mendez-Garcia C."/>
            <person name="Mesa V."/>
            <person name="Sprenger R.R."/>
            <person name="Richter M."/>
            <person name="Diez M.S."/>
            <person name="Solano J."/>
            <person name="Bargiela R."/>
            <person name="Golyshina O.V."/>
            <person name="Manteca A."/>
            <person name="Ramos J.L."/>
            <person name="Gallego J.R."/>
            <person name="Llorente I."/>
            <person name="Martins Dos Santos V.A."/>
            <person name="Jensen O.N."/>
            <person name="Pelaez A.I."/>
            <person name="Sanchez J."/>
            <person name="Ferrer M."/>
        </authorList>
    </citation>
    <scope>NUCLEOTIDE SEQUENCE</scope>
</reference>
<dbReference type="Pfam" id="PF23357">
    <property type="entry name" value="DUF7088"/>
    <property type="match status" value="1"/>
</dbReference>
<feature type="domain" description="ABC-type uncharacterised transport system" evidence="2">
    <location>
        <begin position="167"/>
        <end position="398"/>
    </location>
</feature>
<dbReference type="AlphaFoldDB" id="T1AP67"/>
<dbReference type="SUPFAM" id="SSF52317">
    <property type="entry name" value="Class I glutamine amidotransferase-like"/>
    <property type="match status" value="1"/>
</dbReference>
<keyword evidence="1" id="KW-0812">Transmembrane</keyword>
<dbReference type="Pfam" id="PF09822">
    <property type="entry name" value="ABC_transp_aux"/>
    <property type="match status" value="1"/>
</dbReference>
<keyword evidence="1" id="KW-1133">Transmembrane helix</keyword>
<dbReference type="EMBL" id="AUZY01006801">
    <property type="protein sequence ID" value="EQD53189.1"/>
    <property type="molecule type" value="Genomic_DNA"/>
</dbReference>
<feature type="transmembrane region" description="Helical" evidence="1">
    <location>
        <begin position="25"/>
        <end position="44"/>
    </location>
</feature>
<dbReference type="InterPro" id="IPR019196">
    <property type="entry name" value="ABC_transp_unknown"/>
</dbReference>
<evidence type="ECO:0000259" key="2">
    <source>
        <dbReference type="Pfam" id="PF09822"/>
    </source>
</evidence>
<feature type="transmembrane region" description="Helical" evidence="1">
    <location>
        <begin position="436"/>
        <end position="459"/>
    </location>
</feature>
<protein>
    <submittedName>
        <fullName evidence="5">Uncharacterized protein</fullName>
    </submittedName>
</protein>
<organism evidence="5">
    <name type="scientific">mine drainage metagenome</name>
    <dbReference type="NCBI Taxonomy" id="410659"/>
    <lineage>
        <taxon>unclassified sequences</taxon>
        <taxon>metagenomes</taxon>
        <taxon>ecological metagenomes</taxon>
    </lineage>
</organism>
<evidence type="ECO:0000313" key="5">
    <source>
        <dbReference type="EMBL" id="EQD62381.1"/>
    </source>
</evidence>
<keyword evidence="1" id="KW-0472">Membrane</keyword>
<sequence>MPTGWNTEGDTVVEMTRRSRRWLRIQGVFFALLLFAAVGLGTWLSSRIQLSFDWTDVGRNSLTRASRKIVRSLPHRIEILAFVRSEDPLRSAIRHLVNRYRRVDPKITLRFINPDIHLAEVRKLGIEADGELVIRYAGRSENLTTLSQTSITDALFRLGRSQRLWVRFVTGSGEPSISGASPGAFDAFAKALGREGFKLKTLDLATQVIPPKTALLVLANPTAHLLPSEVQTLIHYVQTGGALLWLMGPGPREGLRPLARTLGIRLYKGVIVDATSRLFGISNPAWLVLTAYPANPVTANLKAETLFPDAGALGIRPHSHWIHETLVRSRPLPVSWLATGSLRGTLLFNPKIGDRAGPLPIGMLLTHPTRPGHSGSGRVAVVADADFLANAFLNEGGNQALGLNLFNWLTQQTADLRLHEPTSQDRTLTLTSFEEALLGLGFLLLIPAVLFGFGLWTWIRRRRR</sequence>